<feature type="domain" description="FAD dependent oxidoreductase" evidence="3">
    <location>
        <begin position="68"/>
        <end position="589"/>
    </location>
</feature>
<dbReference type="InterPro" id="IPR006076">
    <property type="entry name" value="FAD-dep_OxRdtase"/>
</dbReference>
<dbReference type="PANTHER" id="PTHR13847">
    <property type="entry name" value="SARCOSINE DEHYDROGENASE-RELATED"/>
    <property type="match status" value="1"/>
</dbReference>
<dbReference type="InParanoid" id="A0A1E7FQK0"/>
<reference evidence="4 5" key="1">
    <citation type="submission" date="2016-09" db="EMBL/GenBank/DDBJ databases">
        <title>Extensive genetic diversity and differential bi-allelic expression allows diatom success in the polar Southern Ocean.</title>
        <authorList>
            <consortium name="DOE Joint Genome Institute"/>
            <person name="Mock T."/>
            <person name="Otillar R.P."/>
            <person name="Strauss J."/>
            <person name="Dupont C."/>
            <person name="Frickenhaus S."/>
            <person name="Maumus F."/>
            <person name="Mcmullan M."/>
            <person name="Sanges R."/>
            <person name="Schmutz J."/>
            <person name="Toseland A."/>
            <person name="Valas R."/>
            <person name="Veluchamy A."/>
            <person name="Ward B.J."/>
            <person name="Allen A."/>
            <person name="Barry K."/>
            <person name="Falciatore A."/>
            <person name="Ferrante M."/>
            <person name="Fortunato A.E."/>
            <person name="Gloeckner G."/>
            <person name="Gruber A."/>
            <person name="Hipkin R."/>
            <person name="Janech M."/>
            <person name="Kroth P."/>
            <person name="Leese F."/>
            <person name="Lindquist E."/>
            <person name="Lyon B.R."/>
            <person name="Martin J."/>
            <person name="Mayer C."/>
            <person name="Parker M."/>
            <person name="Quesneville H."/>
            <person name="Raymond J."/>
            <person name="Uhlig C."/>
            <person name="Valentin K.U."/>
            <person name="Worden A.Z."/>
            <person name="Armbrust E.V."/>
            <person name="Bowler C."/>
            <person name="Green B."/>
            <person name="Moulton V."/>
            <person name="Van Oosterhout C."/>
            <person name="Grigoriev I."/>
        </authorList>
    </citation>
    <scope>NUCLEOTIDE SEQUENCE [LARGE SCALE GENOMIC DNA]</scope>
    <source>
        <strain evidence="4 5">CCMP1102</strain>
    </source>
</reference>
<dbReference type="SUPFAM" id="SSF51905">
    <property type="entry name" value="FAD/NAD(P)-binding domain"/>
    <property type="match status" value="1"/>
</dbReference>
<feature type="region of interest" description="Disordered" evidence="2">
    <location>
        <begin position="39"/>
        <end position="59"/>
    </location>
</feature>
<dbReference type="AlphaFoldDB" id="A0A1E7FQK0"/>
<dbReference type="GO" id="GO:0016491">
    <property type="term" value="F:oxidoreductase activity"/>
    <property type="evidence" value="ECO:0007669"/>
    <property type="project" value="UniProtKB-KW"/>
</dbReference>
<evidence type="ECO:0000256" key="2">
    <source>
        <dbReference type="SAM" id="MobiDB-lite"/>
    </source>
</evidence>
<dbReference type="GO" id="GO:0005737">
    <property type="term" value="C:cytoplasm"/>
    <property type="evidence" value="ECO:0007669"/>
    <property type="project" value="TreeGrafter"/>
</dbReference>
<name>A0A1E7FQK0_9STRA</name>
<accession>A0A1E7FQK0</accession>
<evidence type="ECO:0000259" key="3">
    <source>
        <dbReference type="Pfam" id="PF01266"/>
    </source>
</evidence>
<dbReference type="PANTHER" id="PTHR13847:SF289">
    <property type="entry name" value="GLYCINE OXIDASE"/>
    <property type="match status" value="1"/>
</dbReference>
<organism evidence="4 5">
    <name type="scientific">Fragilariopsis cylindrus CCMP1102</name>
    <dbReference type="NCBI Taxonomy" id="635003"/>
    <lineage>
        <taxon>Eukaryota</taxon>
        <taxon>Sar</taxon>
        <taxon>Stramenopiles</taxon>
        <taxon>Ochrophyta</taxon>
        <taxon>Bacillariophyta</taxon>
        <taxon>Bacillariophyceae</taxon>
        <taxon>Bacillariophycidae</taxon>
        <taxon>Bacillariales</taxon>
        <taxon>Bacillariaceae</taxon>
        <taxon>Fragilariopsis</taxon>
    </lineage>
</organism>
<dbReference type="KEGG" id="fcy:FRACYDRAFT_259468"/>
<protein>
    <submittedName>
        <fullName evidence="4">FAD dependent oxidoreductase</fullName>
    </submittedName>
</protein>
<evidence type="ECO:0000313" key="5">
    <source>
        <dbReference type="Proteomes" id="UP000095751"/>
    </source>
</evidence>
<dbReference type="InterPro" id="IPR036188">
    <property type="entry name" value="FAD/NAD-bd_sf"/>
</dbReference>
<evidence type="ECO:0000313" key="4">
    <source>
        <dbReference type="EMBL" id="OEU20407.1"/>
    </source>
</evidence>
<feature type="region of interest" description="Disordered" evidence="2">
    <location>
        <begin position="502"/>
        <end position="529"/>
    </location>
</feature>
<sequence>MIYLSRNCSRGNIGSINSNFNGRRQSLLLRQILARTLTGSSSTSSSSRTSSSRTTSTISDDTAARHSVVIGGGFVGLSTALHLQAIGRRVTLVESSPEIGGSASCSYGNAGTMAVYANVPINSPSLFRKLPKLLLGDFWKKTNIFTNSSTNSSSSTNSTSSPLSIAASWQHLPKMIPWAALFAWNCRPSAVEHTAASLGALLSRAESGWEIVWQQSGIDVINGTIGDNTRTHHVATNTTSAAILQQQQQQQQQQPWRVKEGYLILQRTPTDMESSQFGASLRRRFIIDPDQQKSKSMLKMHALKSSDEVLQLEPHLDPHRCEGGAWYFPEAWSLTDPGALLKGLAQGLENGGGIVRKGSAVVEIHQSSESTCRRDVESNNKNNNNNATLRVFLDDGTHISADEIVIAAGAHSASLVSSSMGEFCPLETERGYSITFEKPSLKSSSSSSSPLLTRAVCDPTAGWIATPMAGRELRVAGKVELGGVDAPPTPARFNELEREARSLFGGSGGGDNNNENDNGNKSDNNNGNTVLLGRRIKEKDWMGFRPTMPDALPVIGRSRKLPNSVFYAFGHHHVGWTLGGITGQLVAEMVQGKEPSVDLTPYSLDRFRFRI</sequence>
<dbReference type="EMBL" id="KV784354">
    <property type="protein sequence ID" value="OEU20407.1"/>
    <property type="molecule type" value="Genomic_DNA"/>
</dbReference>
<keyword evidence="1" id="KW-0560">Oxidoreductase</keyword>
<dbReference type="OrthoDB" id="498204at2759"/>
<keyword evidence="5" id="KW-1185">Reference proteome</keyword>
<proteinExistence type="predicted"/>
<dbReference type="Pfam" id="PF01266">
    <property type="entry name" value="DAO"/>
    <property type="match status" value="1"/>
</dbReference>
<dbReference type="Proteomes" id="UP000095751">
    <property type="component" value="Unassembled WGS sequence"/>
</dbReference>
<dbReference type="Gene3D" id="3.30.9.10">
    <property type="entry name" value="D-Amino Acid Oxidase, subunit A, domain 2"/>
    <property type="match status" value="1"/>
</dbReference>
<evidence type="ECO:0000256" key="1">
    <source>
        <dbReference type="ARBA" id="ARBA00023002"/>
    </source>
</evidence>
<gene>
    <name evidence="4" type="ORF">FRACYDRAFT_259468</name>
</gene>
<feature type="compositionally biased region" description="Low complexity" evidence="2">
    <location>
        <begin position="512"/>
        <end position="528"/>
    </location>
</feature>
<dbReference type="Gene3D" id="3.50.50.60">
    <property type="entry name" value="FAD/NAD(P)-binding domain"/>
    <property type="match status" value="3"/>
</dbReference>